<dbReference type="AlphaFoldDB" id="A0A2I8VH03"/>
<evidence type="ECO:0000256" key="4">
    <source>
        <dbReference type="ARBA" id="ARBA00022692"/>
    </source>
</evidence>
<feature type="transmembrane region" description="Helical" evidence="10">
    <location>
        <begin position="201"/>
        <end position="223"/>
    </location>
</feature>
<keyword evidence="6 10" id="KW-1133">Transmembrane helix</keyword>
<sequence>MPGLLSDLLGWAVIFLFTTGALLVDRDRDQARLVTTAAWGGFAVFWAQLVPWFAFSHKSYVEGFLSLAAVPACLYAGYLVYSGRDTLFVLSRAVAAMGLVYLPFETIPAIAVAGLSLPAPRQVLIETVAAQTGFLTNLLGYSPTLIPGPEGYMNTYRYVEPNGHRLEYTVVLACTGLGSMAIFAGLIAAVRAPLDRKLRAFAISIPIIYALNLVRVTFIGIVFGNQYMQWFVDEVLFLFGSSDPYRVSFFLSDRVISQVGAVFALVAVIYLVVRELPELLTVIEDVLFMVTGDEYDLARQLDLPRVPDGGEDVE</sequence>
<evidence type="ECO:0000256" key="5">
    <source>
        <dbReference type="ARBA" id="ARBA00022801"/>
    </source>
</evidence>
<feature type="transmembrane region" description="Helical" evidence="10">
    <location>
        <begin position="93"/>
        <end position="117"/>
    </location>
</feature>
<evidence type="ECO:0000313" key="12">
    <source>
        <dbReference type="Proteomes" id="UP000236584"/>
    </source>
</evidence>
<evidence type="ECO:0000256" key="9">
    <source>
        <dbReference type="PIRSR" id="PIRSR025737-2"/>
    </source>
</evidence>
<evidence type="ECO:0000256" key="10">
    <source>
        <dbReference type="SAM" id="Phobius"/>
    </source>
</evidence>
<dbReference type="InterPro" id="IPR014522">
    <property type="entry name" value="ArtA"/>
</dbReference>
<feature type="site" description="Transition state stabilizer" evidence="9">
    <location>
        <position position="254"/>
    </location>
</feature>
<evidence type="ECO:0000256" key="7">
    <source>
        <dbReference type="ARBA" id="ARBA00023136"/>
    </source>
</evidence>
<protein>
    <submittedName>
        <fullName evidence="11">Archaeosortase A</fullName>
    </submittedName>
</protein>
<dbReference type="GO" id="GO:0008233">
    <property type="term" value="F:peptidase activity"/>
    <property type="evidence" value="ECO:0007669"/>
    <property type="project" value="UniProtKB-KW"/>
</dbReference>
<evidence type="ECO:0000256" key="2">
    <source>
        <dbReference type="ARBA" id="ARBA00022475"/>
    </source>
</evidence>
<keyword evidence="5" id="KW-0378">Hydrolase</keyword>
<keyword evidence="3" id="KW-0645">Protease</keyword>
<organism evidence="11 12">
    <name type="scientific">Salinigranum rubrum</name>
    <dbReference type="NCBI Taxonomy" id="755307"/>
    <lineage>
        <taxon>Archaea</taxon>
        <taxon>Methanobacteriati</taxon>
        <taxon>Methanobacteriota</taxon>
        <taxon>Stenosarchaea group</taxon>
        <taxon>Halobacteria</taxon>
        <taxon>Halobacteriales</taxon>
        <taxon>Haloferacaceae</taxon>
        <taxon>Salinigranum</taxon>
    </lineage>
</organism>
<keyword evidence="7 10" id="KW-0472">Membrane</keyword>
<dbReference type="OrthoDB" id="200496at2157"/>
<dbReference type="NCBIfam" id="TIGR04178">
    <property type="entry name" value="exo_archaeo"/>
    <property type="match status" value="1"/>
</dbReference>
<comment type="subcellular location">
    <subcellularLocation>
        <location evidence="1">Cell membrane</location>
        <topology evidence="1">Multi-pass membrane protein</topology>
    </subcellularLocation>
</comment>
<evidence type="ECO:0000256" key="8">
    <source>
        <dbReference type="PIRSR" id="PIRSR025737-1"/>
    </source>
</evidence>
<evidence type="ECO:0000313" key="11">
    <source>
        <dbReference type="EMBL" id="AUV81201.1"/>
    </source>
</evidence>
<feature type="transmembrane region" description="Helical" evidence="10">
    <location>
        <begin position="168"/>
        <end position="189"/>
    </location>
</feature>
<feature type="transmembrane region" description="Helical" evidence="10">
    <location>
        <begin position="255"/>
        <end position="273"/>
    </location>
</feature>
<dbReference type="EMBL" id="CP026309">
    <property type="protein sequence ID" value="AUV81201.1"/>
    <property type="molecule type" value="Genomic_DNA"/>
</dbReference>
<dbReference type="Pfam" id="PF09721">
    <property type="entry name" value="Exosortase_EpsH"/>
    <property type="match status" value="1"/>
</dbReference>
<dbReference type="KEGG" id="srub:C2R22_05620"/>
<feature type="transmembrane region" description="Helical" evidence="10">
    <location>
        <begin position="36"/>
        <end position="54"/>
    </location>
</feature>
<dbReference type="RefSeq" id="WP_103424889.1">
    <property type="nucleotide sequence ID" value="NZ_CP026309.1"/>
</dbReference>
<dbReference type="NCBIfam" id="TIGR04125">
    <property type="entry name" value="exosort_PGF_TRM"/>
    <property type="match status" value="1"/>
</dbReference>
<proteinExistence type="predicted"/>
<feature type="transmembrane region" description="Helical" evidence="10">
    <location>
        <begin position="6"/>
        <end position="24"/>
    </location>
</feature>
<keyword evidence="4 10" id="KW-0812">Transmembrane</keyword>
<evidence type="ECO:0000256" key="1">
    <source>
        <dbReference type="ARBA" id="ARBA00004651"/>
    </source>
</evidence>
<dbReference type="GO" id="GO:0005886">
    <property type="term" value="C:plasma membrane"/>
    <property type="evidence" value="ECO:0007669"/>
    <property type="project" value="UniProtKB-SubCell"/>
</dbReference>
<dbReference type="PIRSF" id="PIRSF025737">
    <property type="entry name" value="Cyco1"/>
    <property type="match status" value="1"/>
</dbReference>
<evidence type="ECO:0000256" key="3">
    <source>
        <dbReference type="ARBA" id="ARBA00022670"/>
    </source>
</evidence>
<dbReference type="InterPro" id="IPR019127">
    <property type="entry name" value="Exosortase"/>
</dbReference>
<feature type="active site" description="Acyl-thioester intermediate" evidence="8">
    <location>
        <position position="174"/>
    </location>
</feature>
<gene>
    <name evidence="11" type="primary">artA</name>
    <name evidence="11" type="ORF">C2R22_05620</name>
</gene>
<accession>A0A2I8VH03</accession>
<name>A0A2I8VH03_9EURY</name>
<dbReference type="Proteomes" id="UP000236584">
    <property type="component" value="Chromosome"/>
</dbReference>
<keyword evidence="12" id="KW-1185">Reference proteome</keyword>
<reference evidence="11 12" key="1">
    <citation type="submission" date="2018-01" db="EMBL/GenBank/DDBJ databases">
        <title>Complete genome sequence of Salinigranum rubrum GX10T, an extremely halophilic archaeon isolated from a marine solar saltern.</title>
        <authorList>
            <person name="Han S."/>
        </authorList>
    </citation>
    <scope>NUCLEOTIDE SEQUENCE [LARGE SCALE GENOMIC DNA]</scope>
    <source>
        <strain evidence="11 12">GX10</strain>
    </source>
</reference>
<dbReference type="GO" id="GO:0006508">
    <property type="term" value="P:proteolysis"/>
    <property type="evidence" value="ECO:0007669"/>
    <property type="project" value="UniProtKB-KW"/>
</dbReference>
<dbReference type="GeneID" id="35591548"/>
<keyword evidence="2" id="KW-1003">Cell membrane</keyword>
<feature type="active site" description="Proton donor" evidence="8">
    <location>
        <position position="215"/>
    </location>
</feature>
<feature type="transmembrane region" description="Helical" evidence="10">
    <location>
        <begin position="60"/>
        <end position="81"/>
    </location>
</feature>
<evidence type="ECO:0000256" key="6">
    <source>
        <dbReference type="ARBA" id="ARBA00022989"/>
    </source>
</evidence>
<dbReference type="InterPro" id="IPR026392">
    <property type="entry name" value="Exo/Archaeosortase_dom"/>
</dbReference>